<dbReference type="Proteomes" id="UP000703269">
    <property type="component" value="Unassembled WGS sequence"/>
</dbReference>
<dbReference type="OrthoDB" id="2523549at2759"/>
<evidence type="ECO:0000313" key="2">
    <source>
        <dbReference type="EMBL" id="GJE87074.1"/>
    </source>
</evidence>
<accession>A0A9P3G394</accession>
<comment type="caution">
    <text evidence="2">The sequence shown here is derived from an EMBL/GenBank/DDBJ whole genome shotgun (WGS) entry which is preliminary data.</text>
</comment>
<name>A0A9P3G394_9APHY</name>
<dbReference type="InterPro" id="IPR000182">
    <property type="entry name" value="GNAT_dom"/>
</dbReference>
<dbReference type="PROSITE" id="PS51186">
    <property type="entry name" value="GNAT"/>
    <property type="match status" value="1"/>
</dbReference>
<evidence type="ECO:0000259" key="1">
    <source>
        <dbReference type="PROSITE" id="PS51186"/>
    </source>
</evidence>
<dbReference type="Gene3D" id="3.40.630.30">
    <property type="match status" value="1"/>
</dbReference>
<organism evidence="2 3">
    <name type="scientific">Phanerochaete sordida</name>
    <dbReference type="NCBI Taxonomy" id="48140"/>
    <lineage>
        <taxon>Eukaryota</taxon>
        <taxon>Fungi</taxon>
        <taxon>Dikarya</taxon>
        <taxon>Basidiomycota</taxon>
        <taxon>Agaricomycotina</taxon>
        <taxon>Agaricomycetes</taxon>
        <taxon>Polyporales</taxon>
        <taxon>Phanerochaetaceae</taxon>
        <taxon>Phanerochaete</taxon>
    </lineage>
</organism>
<dbReference type="SUPFAM" id="SSF55729">
    <property type="entry name" value="Acyl-CoA N-acyltransferases (Nat)"/>
    <property type="match status" value="1"/>
</dbReference>
<dbReference type="GO" id="GO:0016747">
    <property type="term" value="F:acyltransferase activity, transferring groups other than amino-acyl groups"/>
    <property type="evidence" value="ECO:0007669"/>
    <property type="project" value="InterPro"/>
</dbReference>
<feature type="domain" description="N-acetyltransferase" evidence="1">
    <location>
        <begin position="172"/>
        <end position="333"/>
    </location>
</feature>
<dbReference type="InterPro" id="IPR016181">
    <property type="entry name" value="Acyl_CoA_acyltransferase"/>
</dbReference>
<gene>
    <name evidence="2" type="ORF">PsYK624_031570</name>
</gene>
<dbReference type="AlphaFoldDB" id="A0A9P3G394"/>
<dbReference type="Pfam" id="PF13508">
    <property type="entry name" value="Acetyltransf_7"/>
    <property type="match status" value="1"/>
</dbReference>
<sequence length="340" mass="37428">MAHLSVKEFSSDTTAFEFFEALKDHDDCYMNFPFGSFMDSIEERQLRVRDITGDSRVLVGVFDGDVLILALVNVVGDFAWVLGCPSSQELPEARAQEAISSLVSFLPSVIKAKSLDRLFGPQDLVDALIDKWTVDMTARGLHIEVPPPVFRSKASLATLATLPAPPPVLSKYRIELARSNDVETLASFYIDFLGVRHDRMSLQGAWASMDESIRLGDIWVCRDQGEIAGYTATGRTTARTVAIRNVYVSPEHRRKGIAEAMTAAVTRFYLGAQPLGFEGAPDGPPARGVKDEVCLNVVDDFVAKLYKKCGFLLGEDDRDPASGKKGWFATTLRAIRVADE</sequence>
<keyword evidence="3" id="KW-1185">Reference proteome</keyword>
<protein>
    <submittedName>
        <fullName evidence="2">GNAT family N-acetyltransferase</fullName>
    </submittedName>
</protein>
<evidence type="ECO:0000313" key="3">
    <source>
        <dbReference type="Proteomes" id="UP000703269"/>
    </source>
</evidence>
<proteinExistence type="predicted"/>
<dbReference type="EMBL" id="BPQB01000005">
    <property type="protein sequence ID" value="GJE87074.1"/>
    <property type="molecule type" value="Genomic_DNA"/>
</dbReference>
<reference evidence="2 3" key="1">
    <citation type="submission" date="2021-08" db="EMBL/GenBank/DDBJ databases">
        <title>Draft Genome Sequence of Phanerochaete sordida strain YK-624.</title>
        <authorList>
            <person name="Mori T."/>
            <person name="Dohra H."/>
            <person name="Suzuki T."/>
            <person name="Kawagishi H."/>
            <person name="Hirai H."/>
        </authorList>
    </citation>
    <scope>NUCLEOTIDE SEQUENCE [LARGE SCALE GENOMIC DNA]</scope>
    <source>
        <strain evidence="2 3">YK-624</strain>
    </source>
</reference>
<dbReference type="CDD" id="cd04301">
    <property type="entry name" value="NAT_SF"/>
    <property type="match status" value="1"/>
</dbReference>